<feature type="region of interest" description="Disordered" evidence="1">
    <location>
        <begin position="138"/>
        <end position="179"/>
    </location>
</feature>
<comment type="caution">
    <text evidence="2">The sequence shown here is derived from an EMBL/GenBank/DDBJ whole genome shotgun (WGS) entry which is preliminary data.</text>
</comment>
<evidence type="ECO:0000313" key="3">
    <source>
        <dbReference type="Proteomes" id="UP001642464"/>
    </source>
</evidence>
<accession>A0ABP0JU40</accession>
<feature type="compositionally biased region" description="Basic and acidic residues" evidence="1">
    <location>
        <begin position="221"/>
        <end position="233"/>
    </location>
</feature>
<dbReference type="Proteomes" id="UP001642464">
    <property type="component" value="Unassembled WGS sequence"/>
</dbReference>
<protein>
    <submittedName>
        <fullName evidence="2">Charged multivesicular body protein 5</fullName>
    </submittedName>
</protein>
<sequence length="233" mass="25085">MTVDVPRNRWAKHAAERDQQIQSAAIAMQVLLPELSEEKIKSCLRANSCNPDRAFDQLADPMGSLHDFDDDLGDALAAIEAAGMADVAAEAKSDTVEEVSIPPDLAADRTPVHSAPTLPAELAALVKEVAEAVPVLHSDVPPAPFHAPRGRSTPREERPAPSGPVVEVKEEVESKPSVPDWLPMLKPVESNVSKRSFYDKQTDRLKAALGPAPKVEPVPSAHERDVRGLRQGG</sequence>
<name>A0ABP0JU40_9DINO</name>
<proteinExistence type="predicted"/>
<feature type="region of interest" description="Disordered" evidence="1">
    <location>
        <begin position="208"/>
        <end position="233"/>
    </location>
</feature>
<organism evidence="2 3">
    <name type="scientific">Durusdinium trenchii</name>
    <dbReference type="NCBI Taxonomy" id="1381693"/>
    <lineage>
        <taxon>Eukaryota</taxon>
        <taxon>Sar</taxon>
        <taxon>Alveolata</taxon>
        <taxon>Dinophyceae</taxon>
        <taxon>Suessiales</taxon>
        <taxon>Symbiodiniaceae</taxon>
        <taxon>Durusdinium</taxon>
    </lineage>
</organism>
<keyword evidence="3" id="KW-1185">Reference proteome</keyword>
<dbReference type="CDD" id="cd14279">
    <property type="entry name" value="CUE"/>
    <property type="match status" value="1"/>
</dbReference>
<reference evidence="2 3" key="1">
    <citation type="submission" date="2024-02" db="EMBL/GenBank/DDBJ databases">
        <authorList>
            <person name="Chen Y."/>
            <person name="Shah S."/>
            <person name="Dougan E. K."/>
            <person name="Thang M."/>
            <person name="Chan C."/>
        </authorList>
    </citation>
    <scope>NUCLEOTIDE SEQUENCE [LARGE SCALE GENOMIC DNA]</scope>
</reference>
<gene>
    <name evidence="2" type="ORF">SCF082_LOCUS13691</name>
</gene>
<evidence type="ECO:0000313" key="2">
    <source>
        <dbReference type="EMBL" id="CAK9017557.1"/>
    </source>
</evidence>
<dbReference type="EMBL" id="CAXAMM010008513">
    <property type="protein sequence ID" value="CAK9017557.1"/>
    <property type="molecule type" value="Genomic_DNA"/>
</dbReference>
<evidence type="ECO:0000256" key="1">
    <source>
        <dbReference type="SAM" id="MobiDB-lite"/>
    </source>
</evidence>